<dbReference type="KEGG" id="psel:GM415_01405"/>
<dbReference type="Pfam" id="PF00263">
    <property type="entry name" value="Secretin"/>
    <property type="match status" value="1"/>
</dbReference>
<dbReference type="EMBL" id="CP046400">
    <property type="protein sequence ID" value="QGY38849.1"/>
    <property type="molecule type" value="Genomic_DNA"/>
</dbReference>
<evidence type="ECO:0000259" key="4">
    <source>
        <dbReference type="Pfam" id="PF13629"/>
    </source>
</evidence>
<proteinExistence type="inferred from homology"/>
<dbReference type="GO" id="GO:0015627">
    <property type="term" value="C:type II protein secretion system complex"/>
    <property type="evidence" value="ECO:0007669"/>
    <property type="project" value="TreeGrafter"/>
</dbReference>
<dbReference type="PANTHER" id="PTHR30332:SF17">
    <property type="entry name" value="TYPE IV PILIATION SYSTEM PROTEIN DR_0774-RELATED"/>
    <property type="match status" value="1"/>
</dbReference>
<comment type="similarity">
    <text evidence="1">Belongs to the bacterial secretin family.</text>
</comment>
<gene>
    <name evidence="5" type="ORF">GM415_01405</name>
</gene>
<protein>
    <submittedName>
        <fullName evidence="5">Type II and III secretion system protein family protein</fullName>
    </submittedName>
</protein>
<organism evidence="5 6">
    <name type="scientific">Pseudodesulfovibrio cashew</name>
    <dbReference type="NCBI Taxonomy" id="2678688"/>
    <lineage>
        <taxon>Bacteria</taxon>
        <taxon>Pseudomonadati</taxon>
        <taxon>Thermodesulfobacteriota</taxon>
        <taxon>Desulfovibrionia</taxon>
        <taxon>Desulfovibrionales</taxon>
        <taxon>Desulfovibrionaceae</taxon>
    </lineage>
</organism>
<name>A0A6I6JCI6_9BACT</name>
<evidence type="ECO:0000256" key="1">
    <source>
        <dbReference type="RuleBase" id="RU004003"/>
    </source>
</evidence>
<evidence type="ECO:0000259" key="3">
    <source>
        <dbReference type="Pfam" id="PF00263"/>
    </source>
</evidence>
<dbReference type="InterPro" id="IPR001775">
    <property type="entry name" value="GspD/PilQ"/>
</dbReference>
<reference evidence="5 6" key="1">
    <citation type="submission" date="2019-11" db="EMBL/GenBank/DDBJ databases">
        <authorList>
            <person name="Zheng R.K."/>
            <person name="Sun C.M."/>
        </authorList>
    </citation>
    <scope>NUCLEOTIDE SEQUENCE [LARGE SCALE GENOMIC DNA]</scope>
    <source>
        <strain evidence="5 6">SRB007</strain>
    </source>
</reference>
<dbReference type="AlphaFoldDB" id="A0A6I6JCI6"/>
<dbReference type="PANTHER" id="PTHR30332">
    <property type="entry name" value="PROBABLE GENERAL SECRETION PATHWAY PROTEIN D"/>
    <property type="match status" value="1"/>
</dbReference>
<dbReference type="PRINTS" id="PR00811">
    <property type="entry name" value="BCTERIALGSPD"/>
</dbReference>
<evidence type="ECO:0000313" key="6">
    <source>
        <dbReference type="Proteomes" id="UP000428328"/>
    </source>
</evidence>
<dbReference type="RefSeq" id="WP_158946050.1">
    <property type="nucleotide sequence ID" value="NZ_CP046400.1"/>
</dbReference>
<sequence>MTIHKYLIAALFVLALMAPGTASAGVSILNTEAPGVIRLVLDKSTILSTDKPVTRVSLAQPAAASIVVLSPTQIYITGQELGTTTLTLWEGKTVSGVYDLVITPDVTRLKRMIHEILPEEKGIQVLSSGESITLSGYVTNTGNLTSILSLAEAEAPEKVVNLLRVDGIQQVMLEVRVAEMSRTVTKRMGVNLAATFSNFTMYSFLNNLTSLGRQTDSALGAVNYVELTDRINGVAQYSSGSISVTGLLDALKAHGLARLLAEPNLTCVSGESADFLVGGEIPIPIPGALGTVSVEFKPFGIGLQFTPTVLSSGSINLQVSPEVSELDYTNAMRYDGYEIPAISTRKAATVIELADGQSFAIAGLISQSLKENNHRFPVLGDVPVLGTLFRSSDYLKDKTELVIIVTAHLVKPIDMAKQTLPGDGFKEPSDYEFYMLGLLEGQGDEKHVADAKNVNAPAAGTVVRPENGFDGEFGHAWPK</sequence>
<accession>A0A6I6JCI6</accession>
<keyword evidence="6" id="KW-1185">Reference proteome</keyword>
<feature type="signal peptide" evidence="2">
    <location>
        <begin position="1"/>
        <end position="24"/>
    </location>
</feature>
<dbReference type="GO" id="GO:0009306">
    <property type="term" value="P:protein secretion"/>
    <property type="evidence" value="ECO:0007669"/>
    <property type="project" value="InterPro"/>
</dbReference>
<dbReference type="InterPro" id="IPR050810">
    <property type="entry name" value="Bact_Secretion_Sys_Channel"/>
</dbReference>
<dbReference type="Pfam" id="PF13629">
    <property type="entry name" value="T2SS-T3SS_pil_N"/>
    <property type="match status" value="1"/>
</dbReference>
<feature type="domain" description="Type II/III secretion system secretin-like" evidence="3">
    <location>
        <begin position="250"/>
        <end position="411"/>
    </location>
</feature>
<evidence type="ECO:0000313" key="5">
    <source>
        <dbReference type="EMBL" id="QGY38849.1"/>
    </source>
</evidence>
<dbReference type="InterPro" id="IPR004846">
    <property type="entry name" value="T2SS/T3SS_dom"/>
</dbReference>
<evidence type="ECO:0000256" key="2">
    <source>
        <dbReference type="SAM" id="SignalP"/>
    </source>
</evidence>
<feature type="chain" id="PRO_5026221872" evidence="2">
    <location>
        <begin position="25"/>
        <end position="479"/>
    </location>
</feature>
<keyword evidence="2" id="KW-0732">Signal</keyword>
<feature type="domain" description="Pilus formation protein N-terminal" evidence="4">
    <location>
        <begin position="34"/>
        <end position="100"/>
    </location>
</feature>
<dbReference type="Proteomes" id="UP000428328">
    <property type="component" value="Chromosome"/>
</dbReference>
<dbReference type="InterPro" id="IPR032789">
    <property type="entry name" value="T2SS-T3SS_pil_N"/>
</dbReference>